<keyword evidence="2 5" id="KW-0812">Transmembrane</keyword>
<accession>A0A3M7RJ27</accession>
<dbReference type="Pfam" id="PF00335">
    <property type="entry name" value="Tetraspanin"/>
    <property type="match status" value="1"/>
</dbReference>
<protein>
    <submittedName>
        <fullName evidence="6">Tetraspanin-9</fullName>
    </submittedName>
</protein>
<dbReference type="PANTHER" id="PTHR19282:SF417">
    <property type="entry name" value="TETRASPANIN TSPA-RELATED"/>
    <property type="match status" value="1"/>
</dbReference>
<dbReference type="PANTHER" id="PTHR19282">
    <property type="entry name" value="TETRASPANIN"/>
    <property type="match status" value="1"/>
</dbReference>
<keyword evidence="7" id="KW-1185">Reference proteome</keyword>
<dbReference type="STRING" id="10195.A0A3M7RJ27"/>
<comment type="caution">
    <text evidence="6">The sequence shown here is derived from an EMBL/GenBank/DDBJ whole genome shotgun (WGS) entry which is preliminary data.</text>
</comment>
<feature type="transmembrane region" description="Helical" evidence="5">
    <location>
        <begin position="34"/>
        <end position="53"/>
    </location>
</feature>
<keyword evidence="3 5" id="KW-1133">Transmembrane helix</keyword>
<evidence type="ECO:0000256" key="4">
    <source>
        <dbReference type="ARBA" id="ARBA00023136"/>
    </source>
</evidence>
<dbReference type="InterPro" id="IPR018499">
    <property type="entry name" value="Tetraspanin/Peripherin"/>
</dbReference>
<proteinExistence type="predicted"/>
<dbReference type="SUPFAM" id="SSF48652">
    <property type="entry name" value="Tetraspanin"/>
    <property type="match status" value="1"/>
</dbReference>
<feature type="transmembrane region" description="Helical" evidence="5">
    <location>
        <begin position="65"/>
        <end position="88"/>
    </location>
</feature>
<dbReference type="OrthoDB" id="432835at2759"/>
<evidence type="ECO:0000256" key="2">
    <source>
        <dbReference type="ARBA" id="ARBA00022692"/>
    </source>
</evidence>
<name>A0A3M7RJ27_BRAPC</name>
<dbReference type="GO" id="GO:0016020">
    <property type="term" value="C:membrane"/>
    <property type="evidence" value="ECO:0007669"/>
    <property type="project" value="UniProtKB-SubCell"/>
</dbReference>
<evidence type="ECO:0000313" key="7">
    <source>
        <dbReference type="Proteomes" id="UP000276133"/>
    </source>
</evidence>
<dbReference type="AlphaFoldDB" id="A0A3M7RJ27"/>
<evidence type="ECO:0000256" key="5">
    <source>
        <dbReference type="SAM" id="Phobius"/>
    </source>
</evidence>
<feature type="transmembrane region" description="Helical" evidence="5">
    <location>
        <begin position="100"/>
        <end position="121"/>
    </location>
</feature>
<sequence length="297" mass="34121">MRKMSRQSDERYIDDTQVNKSIKITSYLITVNNLLLFGIGLMLFIVGILYLTIYRYRYSFTIFSIDLLAAVFLSVGCVLCALAISGIFMLKPLGRPVFSILYAVLVFFFFLFIFILGVIGLSMKNNDQLMTQTRENMMKTAKKFDESNMNGHQTRKINWVHRRFSCCGIDSYNDWKSLISFQGVNGPVKYFGKYENKYPYMDDVPDSCCIDAKKNCGKNINVFGRDRSLILNTKGCFSLYYKSFSKDVTFLCALAIAVSVVLLILVIQLFGIFTLTNRNATLAVQNFEQNERKTFLR</sequence>
<evidence type="ECO:0000256" key="1">
    <source>
        <dbReference type="ARBA" id="ARBA00004141"/>
    </source>
</evidence>
<dbReference type="InterPro" id="IPR008952">
    <property type="entry name" value="Tetraspanin_EC2_sf"/>
</dbReference>
<dbReference type="Proteomes" id="UP000276133">
    <property type="component" value="Unassembled WGS sequence"/>
</dbReference>
<dbReference type="Gene3D" id="1.10.1450.10">
    <property type="entry name" value="Tetraspanin"/>
    <property type="match status" value="1"/>
</dbReference>
<dbReference type="EMBL" id="REGN01003293">
    <property type="protein sequence ID" value="RNA23400.1"/>
    <property type="molecule type" value="Genomic_DNA"/>
</dbReference>
<evidence type="ECO:0000256" key="3">
    <source>
        <dbReference type="ARBA" id="ARBA00022989"/>
    </source>
</evidence>
<organism evidence="6 7">
    <name type="scientific">Brachionus plicatilis</name>
    <name type="common">Marine rotifer</name>
    <name type="synonym">Brachionus muelleri</name>
    <dbReference type="NCBI Taxonomy" id="10195"/>
    <lineage>
        <taxon>Eukaryota</taxon>
        <taxon>Metazoa</taxon>
        <taxon>Spiralia</taxon>
        <taxon>Gnathifera</taxon>
        <taxon>Rotifera</taxon>
        <taxon>Eurotatoria</taxon>
        <taxon>Monogononta</taxon>
        <taxon>Pseudotrocha</taxon>
        <taxon>Ploima</taxon>
        <taxon>Brachionidae</taxon>
        <taxon>Brachionus</taxon>
    </lineage>
</organism>
<keyword evidence="4 5" id="KW-0472">Membrane</keyword>
<gene>
    <name evidence="6" type="ORF">BpHYR1_050737</name>
</gene>
<comment type="subcellular location">
    <subcellularLocation>
        <location evidence="1">Membrane</location>
        <topology evidence="1">Multi-pass membrane protein</topology>
    </subcellularLocation>
</comment>
<feature type="transmembrane region" description="Helical" evidence="5">
    <location>
        <begin position="248"/>
        <end position="273"/>
    </location>
</feature>
<reference evidence="6 7" key="1">
    <citation type="journal article" date="2018" name="Sci. Rep.">
        <title>Genomic signatures of local adaptation to the degree of environmental predictability in rotifers.</title>
        <authorList>
            <person name="Franch-Gras L."/>
            <person name="Hahn C."/>
            <person name="Garcia-Roger E.M."/>
            <person name="Carmona M.J."/>
            <person name="Serra M."/>
            <person name="Gomez A."/>
        </authorList>
    </citation>
    <scope>NUCLEOTIDE SEQUENCE [LARGE SCALE GENOMIC DNA]</scope>
    <source>
        <strain evidence="6">HYR1</strain>
    </source>
</reference>
<evidence type="ECO:0000313" key="6">
    <source>
        <dbReference type="EMBL" id="RNA23400.1"/>
    </source>
</evidence>